<evidence type="ECO:0000256" key="1">
    <source>
        <dbReference type="SAM" id="MobiDB-lite"/>
    </source>
</evidence>
<dbReference type="AlphaFoldDB" id="A0AAW2KXD7"/>
<name>A0AAW2KXD7_9LAMI</name>
<reference evidence="2" key="1">
    <citation type="submission" date="2020-06" db="EMBL/GenBank/DDBJ databases">
        <authorList>
            <person name="Li T."/>
            <person name="Hu X."/>
            <person name="Zhang T."/>
            <person name="Song X."/>
            <person name="Zhang H."/>
            <person name="Dai N."/>
            <person name="Sheng W."/>
            <person name="Hou X."/>
            <person name="Wei L."/>
        </authorList>
    </citation>
    <scope>NUCLEOTIDE SEQUENCE</scope>
    <source>
        <strain evidence="2">G01</strain>
        <tissue evidence="2">Leaf</tissue>
    </source>
</reference>
<reference evidence="2" key="2">
    <citation type="journal article" date="2024" name="Plant">
        <title>Genomic evolution and insights into agronomic trait innovations of Sesamum species.</title>
        <authorList>
            <person name="Miao H."/>
            <person name="Wang L."/>
            <person name="Qu L."/>
            <person name="Liu H."/>
            <person name="Sun Y."/>
            <person name="Le M."/>
            <person name="Wang Q."/>
            <person name="Wei S."/>
            <person name="Zheng Y."/>
            <person name="Lin W."/>
            <person name="Duan Y."/>
            <person name="Cao H."/>
            <person name="Xiong S."/>
            <person name="Wang X."/>
            <person name="Wei L."/>
            <person name="Li C."/>
            <person name="Ma Q."/>
            <person name="Ju M."/>
            <person name="Zhao R."/>
            <person name="Li G."/>
            <person name="Mu C."/>
            <person name="Tian Q."/>
            <person name="Mei H."/>
            <person name="Zhang T."/>
            <person name="Gao T."/>
            <person name="Zhang H."/>
        </authorList>
    </citation>
    <scope>NUCLEOTIDE SEQUENCE</scope>
    <source>
        <strain evidence="2">G01</strain>
    </source>
</reference>
<feature type="region of interest" description="Disordered" evidence="1">
    <location>
        <begin position="25"/>
        <end position="62"/>
    </location>
</feature>
<protein>
    <submittedName>
        <fullName evidence="2">Uncharacterized protein</fullName>
    </submittedName>
</protein>
<gene>
    <name evidence="2" type="ORF">Sangu_2364900</name>
</gene>
<comment type="caution">
    <text evidence="2">The sequence shown here is derived from an EMBL/GenBank/DDBJ whole genome shotgun (WGS) entry which is preliminary data.</text>
</comment>
<evidence type="ECO:0000313" key="2">
    <source>
        <dbReference type="EMBL" id="KAL0310702.1"/>
    </source>
</evidence>
<accession>A0AAW2KXD7</accession>
<feature type="compositionally biased region" description="Polar residues" evidence="1">
    <location>
        <begin position="45"/>
        <end position="62"/>
    </location>
</feature>
<sequence>MCRLAWLKEESSRLSGRQTVAWAKRGNVSPNSSRLFSSRKMGETSLKQGENQGISSSPNRVL</sequence>
<organism evidence="2">
    <name type="scientific">Sesamum angustifolium</name>
    <dbReference type="NCBI Taxonomy" id="2727405"/>
    <lineage>
        <taxon>Eukaryota</taxon>
        <taxon>Viridiplantae</taxon>
        <taxon>Streptophyta</taxon>
        <taxon>Embryophyta</taxon>
        <taxon>Tracheophyta</taxon>
        <taxon>Spermatophyta</taxon>
        <taxon>Magnoliopsida</taxon>
        <taxon>eudicotyledons</taxon>
        <taxon>Gunneridae</taxon>
        <taxon>Pentapetalae</taxon>
        <taxon>asterids</taxon>
        <taxon>lamiids</taxon>
        <taxon>Lamiales</taxon>
        <taxon>Pedaliaceae</taxon>
        <taxon>Sesamum</taxon>
    </lineage>
</organism>
<proteinExistence type="predicted"/>
<dbReference type="EMBL" id="JACGWK010000016">
    <property type="protein sequence ID" value="KAL0310702.1"/>
    <property type="molecule type" value="Genomic_DNA"/>
</dbReference>